<dbReference type="GO" id="GO:0019171">
    <property type="term" value="F:(3R)-hydroxyacyl-[acyl-carrier-protein] dehydratase activity"/>
    <property type="evidence" value="ECO:0007669"/>
    <property type="project" value="TreeGrafter"/>
</dbReference>
<dbReference type="Gene3D" id="3.10.129.10">
    <property type="entry name" value="Hotdog Thioesterase"/>
    <property type="match status" value="1"/>
</dbReference>
<dbReference type="Proteomes" id="UP000182624">
    <property type="component" value="Unassembled WGS sequence"/>
</dbReference>
<evidence type="ECO:0000259" key="1">
    <source>
        <dbReference type="Pfam" id="PF01575"/>
    </source>
</evidence>
<dbReference type="GO" id="GO:0006633">
    <property type="term" value="P:fatty acid biosynthetic process"/>
    <property type="evidence" value="ECO:0007669"/>
    <property type="project" value="TreeGrafter"/>
</dbReference>
<dbReference type="PANTHER" id="PTHR43437:SF3">
    <property type="entry name" value="HYDROXYACYL-THIOESTER DEHYDRATASE TYPE 2, MITOCHONDRIAL"/>
    <property type="match status" value="1"/>
</dbReference>
<dbReference type="Pfam" id="PF01575">
    <property type="entry name" value="MaoC_dehydratas"/>
    <property type="match status" value="1"/>
</dbReference>
<dbReference type="InterPro" id="IPR002539">
    <property type="entry name" value="MaoC-like_dom"/>
</dbReference>
<proteinExistence type="predicted"/>
<evidence type="ECO:0000313" key="3">
    <source>
        <dbReference type="Proteomes" id="UP000182624"/>
    </source>
</evidence>
<sequence>MNEYRFEDIVSKEESKDNYTKAEFSSTVTADKMEKFYEICGDNNPLHMDSSFAKAEGFNDRVVYGMLTASFYSTLAGVYLPGKYCILNSVESSFRSPVYIGDTLVVSGFVKVKHEATKTIEISAQIVNQDGKKVGKAKILAGFLE</sequence>
<dbReference type="InterPro" id="IPR050965">
    <property type="entry name" value="UPF0336/Enoyl-CoA_hydratase"/>
</dbReference>
<evidence type="ECO:0000313" key="2">
    <source>
        <dbReference type="EMBL" id="SFP34623.1"/>
    </source>
</evidence>
<dbReference type="PANTHER" id="PTHR43437">
    <property type="entry name" value="HYDROXYACYL-THIOESTER DEHYDRATASE TYPE 2, MITOCHONDRIAL-RELATED"/>
    <property type="match status" value="1"/>
</dbReference>
<name>A0A1I5PKS2_9FIRM</name>
<dbReference type="OrthoDB" id="9801625at2"/>
<organism evidence="2 3">
    <name type="scientific">Butyrivibrio proteoclasticus</name>
    <dbReference type="NCBI Taxonomy" id="43305"/>
    <lineage>
        <taxon>Bacteria</taxon>
        <taxon>Bacillati</taxon>
        <taxon>Bacillota</taxon>
        <taxon>Clostridia</taxon>
        <taxon>Lachnospirales</taxon>
        <taxon>Lachnospiraceae</taxon>
        <taxon>Butyrivibrio</taxon>
    </lineage>
</organism>
<reference evidence="3" key="1">
    <citation type="submission" date="2016-10" db="EMBL/GenBank/DDBJ databases">
        <authorList>
            <person name="Varghese N."/>
            <person name="Submissions S."/>
        </authorList>
    </citation>
    <scope>NUCLEOTIDE SEQUENCE [LARGE SCALE GENOMIC DNA]</scope>
    <source>
        <strain evidence="3">P18</strain>
    </source>
</reference>
<keyword evidence="3" id="KW-1185">Reference proteome</keyword>
<dbReference type="InterPro" id="IPR029069">
    <property type="entry name" value="HotDog_dom_sf"/>
</dbReference>
<feature type="domain" description="MaoC-like" evidence="1">
    <location>
        <begin position="21"/>
        <end position="123"/>
    </location>
</feature>
<dbReference type="EMBL" id="FOXO01000001">
    <property type="protein sequence ID" value="SFP34623.1"/>
    <property type="molecule type" value="Genomic_DNA"/>
</dbReference>
<dbReference type="AlphaFoldDB" id="A0A1I5PKS2"/>
<dbReference type="RefSeq" id="WP_074882728.1">
    <property type="nucleotide sequence ID" value="NZ_FOXO01000001.1"/>
</dbReference>
<dbReference type="SUPFAM" id="SSF54637">
    <property type="entry name" value="Thioesterase/thiol ester dehydrase-isomerase"/>
    <property type="match status" value="1"/>
</dbReference>
<dbReference type="CDD" id="cd03449">
    <property type="entry name" value="R_hydratase"/>
    <property type="match status" value="1"/>
</dbReference>
<protein>
    <submittedName>
        <fullName evidence="2">MaoC like domain-containing protein</fullName>
    </submittedName>
</protein>
<gene>
    <name evidence="2" type="ORF">SAMN04487928_10146</name>
</gene>
<accession>A0A1I5PKS2</accession>